<reference evidence="2" key="1">
    <citation type="submission" date="2016-04" db="EMBL/GenBank/DDBJ databases">
        <authorList>
            <person name="Evans L.H."/>
            <person name="Alamgir A."/>
            <person name="Owens N."/>
            <person name="Weber N.D."/>
            <person name="Virtaneva K."/>
            <person name="Barbian K."/>
            <person name="Babar A."/>
            <person name="Rosenke K."/>
        </authorList>
    </citation>
    <scope>NUCLEOTIDE SEQUENCE</scope>
    <source>
        <strain evidence="2">86-2</strain>
    </source>
</reference>
<sequence>MNHQYLRGSEWRKWDLHVHTPESGMANNFFNDWDNYVKVLFLTAIENEVAVLGITDYFTIDGYKKLKTEYLNDDKKLKEIFENEELIEKVKAIKIFPNIEFRLKTLVGKNRINYHVIFSDEVSIKDIEENFLHDIEFVYEQYPFETSDKLKLKKDNLKDLGAKLKKEQPSFLESEFEVGCMNAVVDDEQIKRILLKKKSKFDNKYLIVLPADEDLSRLDWKSQDHNVRKGYIQHCNVFFATNINTIEFALGKKHNSSEEYLQEFKSFKPCICGCDAHSCTDIRKWLGQTIVELDENDKNKKNNIKKTTWIKANPTFEGLKQITYEPEGRVKIQENKPDYKDSKLIIDEICFLFPKKFTSVPIKLNPNLNVIIGGKSSGKSILLFCIAKTLLSDRKILKKDHERYSYEFEADFDFKVKISSGIEESIRRADTESSSLPEIKYIPQNYLSKLADPEENKKGNELRLLIRDLLLEDQMYKHKYDLFVSTVKSYDDKREIIINSYLSIKSQLEASYLKLHSLRKESVLKLNIETNESNIKQLKEKLGLPEEKIKEYNLLNEELTQISTSVNKLNIDFWNIKRFNTESVNVLSDLIAKKNLAFKEFYPDIKEYIDSYYDILDQTFKQISEFEKLLSVDESNRLLYSNLFGDHFNSKAKRKSELTQALEPFLLNQEIKKQIQELEKSVIEDKMSLANISLIKDEIIKFELALNEEKTKLFSLYRDTFEEYKKFIVELENRAKTLENDKLQIIGKPKFNFSLFKKTMELISDGRTRSYDKYDLLFNENLIGTSEFNIDEIIAELEKLFKSIAEEKSYVLKDKIELKYALKVLFDDYFFDYWDVLYDKDYLGKMSTGKASFVILMLIIGLSESKAPILIDQPEDNLDNRSISKDLIEYLKYKKLERQIILVTHNPNVVVNADSENIIVAHQKGQNDKETSSIYQFDYINGALEDSKVFNEKELDLLKSMGIKEHVTDIVEGGEDAFRKREKKYGFN</sequence>
<dbReference type="RefSeq" id="WP_296949312.1">
    <property type="nucleotide sequence ID" value="NZ_LT599021.1"/>
</dbReference>
<evidence type="ECO:0008006" key="3">
    <source>
        <dbReference type="Google" id="ProtNLM"/>
    </source>
</evidence>
<dbReference type="AlphaFoldDB" id="A0A212JLM8"/>
<keyword evidence="1" id="KW-0175">Coiled coil</keyword>
<dbReference type="Gene3D" id="3.20.20.140">
    <property type="entry name" value="Metal-dependent hydrolases"/>
    <property type="match status" value="1"/>
</dbReference>
<dbReference type="SUPFAM" id="SSF89550">
    <property type="entry name" value="PHP domain-like"/>
    <property type="match status" value="1"/>
</dbReference>
<dbReference type="SUPFAM" id="SSF52540">
    <property type="entry name" value="P-loop containing nucleoside triphosphate hydrolases"/>
    <property type="match status" value="1"/>
</dbReference>
<dbReference type="Gene3D" id="3.40.50.300">
    <property type="entry name" value="P-loop containing nucleotide triphosphate hydrolases"/>
    <property type="match status" value="2"/>
</dbReference>
<gene>
    <name evidence="2" type="ORF">KL86DYS2_11831</name>
</gene>
<protein>
    <recommendedName>
        <fullName evidence="3">ATPase AAA-type core domain-containing protein</fullName>
    </recommendedName>
</protein>
<dbReference type="InterPro" id="IPR016195">
    <property type="entry name" value="Pol/histidinol_Pase-like"/>
</dbReference>
<proteinExistence type="predicted"/>
<dbReference type="InterPro" id="IPR027417">
    <property type="entry name" value="P-loop_NTPase"/>
</dbReference>
<evidence type="ECO:0000313" key="2">
    <source>
        <dbReference type="EMBL" id="SBW00334.1"/>
    </source>
</evidence>
<dbReference type="EMBL" id="FLUL01000001">
    <property type="protein sequence ID" value="SBW00334.1"/>
    <property type="molecule type" value="Genomic_DNA"/>
</dbReference>
<dbReference type="InterPro" id="IPR054787">
    <property type="entry name" value="TrlF_ATPase"/>
</dbReference>
<organism evidence="2">
    <name type="scientific">uncultured Dysgonomonas sp</name>
    <dbReference type="NCBI Taxonomy" id="206096"/>
    <lineage>
        <taxon>Bacteria</taxon>
        <taxon>Pseudomonadati</taxon>
        <taxon>Bacteroidota</taxon>
        <taxon>Bacteroidia</taxon>
        <taxon>Bacteroidales</taxon>
        <taxon>Dysgonomonadaceae</taxon>
        <taxon>Dysgonomonas</taxon>
        <taxon>environmental samples</taxon>
    </lineage>
</organism>
<dbReference type="NCBIfam" id="NF045780">
    <property type="entry name" value="TrlF_fam_ATP"/>
    <property type="match status" value="1"/>
</dbReference>
<feature type="coiled-coil region" evidence="1">
    <location>
        <begin position="721"/>
        <end position="748"/>
    </location>
</feature>
<evidence type="ECO:0000256" key="1">
    <source>
        <dbReference type="SAM" id="Coils"/>
    </source>
</evidence>
<accession>A0A212JLM8</accession>
<name>A0A212JLM8_9BACT</name>